<protein>
    <submittedName>
        <fullName evidence="1">Uncharacterized protein</fullName>
    </submittedName>
</protein>
<dbReference type="EMBL" id="CP011391">
    <property type="protein sequence ID" value="AMK54699.1"/>
    <property type="molecule type" value="Genomic_DNA"/>
</dbReference>
<keyword evidence="2" id="KW-1185">Reference proteome</keyword>
<sequence length="40" mass="4655">MLAEKDCQMKLAKAGTRKRKGLFIQDEESSCRIQRYPKPV</sequence>
<proteinExistence type="predicted"/>
<dbReference type="STRING" id="1702221.AALO17_15650"/>
<evidence type="ECO:0000313" key="2">
    <source>
        <dbReference type="Proteomes" id="UP000069771"/>
    </source>
</evidence>
<reference evidence="1 2" key="1">
    <citation type="journal article" date="2016" name="Gut Pathog.">
        <title>Whole genome sequencing of "Faecalibaculum rodentium" ALO17, isolated from C57BL/6J laboratory mouse feces.</title>
        <authorList>
            <person name="Lim S."/>
            <person name="Chang D.H."/>
            <person name="Ahn S."/>
            <person name="Kim B.C."/>
        </authorList>
    </citation>
    <scope>NUCLEOTIDE SEQUENCE [LARGE SCALE GENOMIC DNA]</scope>
    <source>
        <strain evidence="1 2">Alo17</strain>
    </source>
</reference>
<dbReference type="Proteomes" id="UP000069771">
    <property type="component" value="Chromosome"/>
</dbReference>
<dbReference type="KEGG" id="fro:AALO17_15650"/>
<gene>
    <name evidence="1" type="ORF">AALO17_15650</name>
</gene>
<name>A0A140DVM2_9FIRM</name>
<evidence type="ECO:0000313" key="1">
    <source>
        <dbReference type="EMBL" id="AMK54699.1"/>
    </source>
</evidence>
<organism evidence="1 2">
    <name type="scientific">Faecalibaculum rodentium</name>
    <dbReference type="NCBI Taxonomy" id="1702221"/>
    <lineage>
        <taxon>Bacteria</taxon>
        <taxon>Bacillati</taxon>
        <taxon>Bacillota</taxon>
        <taxon>Erysipelotrichia</taxon>
        <taxon>Erysipelotrichales</taxon>
        <taxon>Erysipelotrichaceae</taxon>
        <taxon>Faecalibaculum</taxon>
    </lineage>
</organism>
<dbReference type="AlphaFoldDB" id="A0A140DVM2"/>
<accession>A0A140DVM2</accession>